<proteinExistence type="inferred from homology"/>
<dbReference type="EC" id="2.7.7.13" evidence="3"/>
<dbReference type="InterPro" id="IPR020864">
    <property type="entry name" value="MACPF"/>
</dbReference>
<dbReference type="SMART" id="SM00212">
    <property type="entry name" value="UBCc"/>
    <property type="match status" value="1"/>
</dbReference>
<dbReference type="SUPFAM" id="SSF54495">
    <property type="entry name" value="UBC-like"/>
    <property type="match status" value="1"/>
</dbReference>
<dbReference type="GeneID" id="94195111"/>
<keyword evidence="4" id="KW-0808">Transferase</keyword>
<keyword evidence="9" id="KW-1185">Reference proteome</keyword>
<feature type="compositionally biased region" description="Basic and acidic residues" evidence="5">
    <location>
        <begin position="937"/>
        <end position="951"/>
    </location>
</feature>
<dbReference type="Pfam" id="PF00179">
    <property type="entry name" value="UQ_con"/>
    <property type="match status" value="1"/>
</dbReference>
<feature type="domain" description="MACPF" evidence="7">
    <location>
        <begin position="622"/>
        <end position="1025"/>
    </location>
</feature>
<dbReference type="Pfam" id="PF01823">
    <property type="entry name" value="MACPF"/>
    <property type="match status" value="1"/>
</dbReference>
<dbReference type="RefSeq" id="XP_067715699.1">
    <property type="nucleotide sequence ID" value="XM_067859598.1"/>
</dbReference>
<name>A0AAV4LVK6_BABCB</name>
<feature type="domain" description="UBC core" evidence="6">
    <location>
        <begin position="477"/>
        <end position="661"/>
    </location>
</feature>
<evidence type="ECO:0000256" key="2">
    <source>
        <dbReference type="ARBA" id="ARBA00007274"/>
    </source>
</evidence>
<feature type="region of interest" description="Disordered" evidence="5">
    <location>
        <begin position="399"/>
        <end position="459"/>
    </location>
</feature>
<protein>
    <recommendedName>
        <fullName evidence="3">mannose-1-phosphate guanylyltransferase</fullName>
        <ecNumber evidence="3">2.7.7.13</ecNumber>
    </recommendedName>
</protein>
<feature type="region of interest" description="Disordered" evidence="5">
    <location>
        <begin position="934"/>
        <end position="970"/>
    </location>
</feature>
<dbReference type="Gene3D" id="3.90.550.10">
    <property type="entry name" value="Spore Coat Polysaccharide Biosynthesis Protein SpsA, Chain A"/>
    <property type="match status" value="1"/>
</dbReference>
<evidence type="ECO:0000259" key="7">
    <source>
        <dbReference type="PROSITE" id="PS51412"/>
    </source>
</evidence>
<dbReference type="PROSITE" id="PS50127">
    <property type="entry name" value="UBC_2"/>
    <property type="match status" value="1"/>
</dbReference>
<sequence>MKCVILAGGHGTRLRPLTLSVPKPFIPFCNRPIMEYQIDACIKAGVDHIILAISDEQHDMANLIAELGERVSGSEKRCIARSARCASTAPWRPSRSAQVSPQRRGSHIFAAGPLRYAKALICESQDDCGEFLVLNSDIICNYPFAEMIAAHRRNGADATILVTKTTHPSDFGVVVHDEEYRIRAFIEKPAEFISNQINAGIYVLSKAILDHVPEGNVSIERYLFPALVSMGKTFCHPLTGIWADIGKPADYIRGQQLFISGTTNEEQPVLTLCNADGREQTEEASKGVVETQGGLLVTRLHENGATTQCEDSAPHTDLSAYPNIENVTIRPPVLIHPSARIARGCVLGPNVCIGPNTVIGEGCRIVRSTILEGTRVLLNTSAIQGLVWRHTFTLRAASSAGTRTSAPGQVRPKAHTFASRYASRASRYSGRTSPSPRGFSSAGPSSFRTRPSPRASTRAEALSYNATAAPNHTITCHHAERLAEELAQFRRDPPPNCSVEVFGARNDIWIVTWTGLPGTVYAGEQYRLKFIFPKEYPLKPPVVYFLQPGTYSCGYITNATSKLSIAYVDPSNIHLRYHDRLHAAPVHAHVYSNGDICMSSLGSEYLPTASVKSFVLSIISMLSTAKEKRLPVDNHLQYLGLGYDAVEKARKVRQQATDTNAGATDVDTEYKSPVIQLHWPPKESRRYDNTLRWALPRNVYARTLPHCVIHEHITVKHDGTRNSKELSALLEAKLGASSPEANAGREDEKSAAEPAKESKPDDTDDDDLFGSFLEGDSDASDPTAPTDDTPASSPPDPDEPAAALSASITIGNSASTTAMENHFLKTETCTSFVAGTWLNSKSKLARSFTMAVKQLIRGLRRERHCTLERYGDASCETALALWLRFFREYGTHVITNITLGGEVSFSQKDDVQGASSESRRQAGLSAQAAKIDASFDAQHDHRSANNTRQRDGSATIDMLGGQPQRSHDRADFSARWAEAVRYSPMPVKMELTPLAYVFERAGYQQHYYLALSMYAKSGTGTSSTT</sequence>
<evidence type="ECO:0000259" key="6">
    <source>
        <dbReference type="PROSITE" id="PS50127"/>
    </source>
</evidence>
<dbReference type="InterPro" id="IPR000608">
    <property type="entry name" value="UBC"/>
</dbReference>
<evidence type="ECO:0000256" key="4">
    <source>
        <dbReference type="ARBA" id="ARBA00022679"/>
    </source>
</evidence>
<evidence type="ECO:0000256" key="1">
    <source>
        <dbReference type="ARBA" id="ARBA00004823"/>
    </source>
</evidence>
<evidence type="ECO:0000313" key="9">
    <source>
        <dbReference type="Proteomes" id="UP001497744"/>
    </source>
</evidence>
<evidence type="ECO:0000313" key="8">
    <source>
        <dbReference type="EMBL" id="GIX63630.1"/>
    </source>
</evidence>
<dbReference type="GO" id="GO:0004475">
    <property type="term" value="F:mannose-1-phosphate guanylyltransferase (GTP) activity"/>
    <property type="evidence" value="ECO:0007669"/>
    <property type="project" value="UniProtKB-EC"/>
</dbReference>
<dbReference type="SUPFAM" id="SSF53448">
    <property type="entry name" value="Nucleotide-diphospho-sugar transferases"/>
    <property type="match status" value="1"/>
</dbReference>
<dbReference type="Gene3D" id="2.160.10.10">
    <property type="entry name" value="Hexapeptide repeat proteins"/>
    <property type="match status" value="1"/>
</dbReference>
<accession>A0AAV4LVK6</accession>
<dbReference type="CDD" id="cd23808">
    <property type="entry name" value="UBCc_UBE2W"/>
    <property type="match status" value="1"/>
</dbReference>
<dbReference type="InterPro" id="IPR005835">
    <property type="entry name" value="NTP_transferase_dom"/>
</dbReference>
<dbReference type="EMBL" id="BPLF01000002">
    <property type="protein sequence ID" value="GIX63630.1"/>
    <property type="molecule type" value="Genomic_DNA"/>
</dbReference>
<dbReference type="Proteomes" id="UP001497744">
    <property type="component" value="Unassembled WGS sequence"/>
</dbReference>
<dbReference type="Pfam" id="PF00483">
    <property type="entry name" value="NTP_transferase"/>
    <property type="match status" value="1"/>
</dbReference>
<feature type="compositionally biased region" description="Low complexity" evidence="5">
    <location>
        <begin position="418"/>
        <end position="429"/>
    </location>
</feature>
<dbReference type="InterPro" id="IPR016135">
    <property type="entry name" value="UBQ-conjugating_enzyme/RWD"/>
</dbReference>
<gene>
    <name evidence="8" type="ORF">BcabD6B2_30650</name>
</gene>
<dbReference type="Pfam" id="PF25087">
    <property type="entry name" value="GMPPB_C"/>
    <property type="match status" value="1"/>
</dbReference>
<dbReference type="Gene3D" id="3.10.110.10">
    <property type="entry name" value="Ubiquitin Conjugating Enzyme"/>
    <property type="match status" value="1"/>
</dbReference>
<dbReference type="FunFam" id="3.90.550.10:FF:000013">
    <property type="entry name" value="mannose-1-phosphate guanyltransferase beta"/>
    <property type="match status" value="1"/>
</dbReference>
<dbReference type="InterPro" id="IPR029044">
    <property type="entry name" value="Nucleotide-diphossugar_trans"/>
</dbReference>
<dbReference type="PANTHER" id="PTHR22572">
    <property type="entry name" value="SUGAR-1-PHOSPHATE GUANYL TRANSFERASE"/>
    <property type="match status" value="1"/>
</dbReference>
<feature type="compositionally biased region" description="Basic and acidic residues" evidence="5">
    <location>
        <begin position="743"/>
        <end position="761"/>
    </location>
</feature>
<feature type="compositionally biased region" description="Low complexity" evidence="5">
    <location>
        <begin position="780"/>
        <end position="791"/>
    </location>
</feature>
<dbReference type="InterPro" id="IPR050486">
    <property type="entry name" value="Mannose-1P_guanyltransferase"/>
</dbReference>
<dbReference type="InterPro" id="IPR056729">
    <property type="entry name" value="GMPPB_C"/>
</dbReference>
<evidence type="ECO:0000256" key="5">
    <source>
        <dbReference type="SAM" id="MobiDB-lite"/>
    </source>
</evidence>
<comment type="caution">
    <text evidence="8">The sequence shown here is derived from an EMBL/GenBank/DDBJ whole genome shotgun (WGS) entry which is preliminary data.</text>
</comment>
<evidence type="ECO:0000256" key="3">
    <source>
        <dbReference type="ARBA" id="ARBA00012387"/>
    </source>
</evidence>
<feature type="region of interest" description="Disordered" evidence="5">
    <location>
        <begin position="735"/>
        <end position="802"/>
    </location>
</feature>
<reference evidence="8 9" key="1">
    <citation type="submission" date="2021-06" db="EMBL/GenBank/DDBJ databases">
        <title>Genome sequence of Babesia caballi.</title>
        <authorList>
            <person name="Yamagishi J."/>
            <person name="Kidaka T."/>
            <person name="Ochi A."/>
        </authorList>
    </citation>
    <scope>NUCLEOTIDE SEQUENCE [LARGE SCALE GENOMIC DNA]</scope>
    <source>
        <strain evidence="8">USDA-D6B2</strain>
    </source>
</reference>
<dbReference type="AlphaFoldDB" id="A0AAV4LVK6"/>
<organism evidence="8 9">
    <name type="scientific">Babesia caballi</name>
    <dbReference type="NCBI Taxonomy" id="5871"/>
    <lineage>
        <taxon>Eukaryota</taxon>
        <taxon>Sar</taxon>
        <taxon>Alveolata</taxon>
        <taxon>Apicomplexa</taxon>
        <taxon>Aconoidasida</taxon>
        <taxon>Piroplasmida</taxon>
        <taxon>Babesiidae</taxon>
        <taxon>Babesia</taxon>
    </lineage>
</organism>
<comment type="pathway">
    <text evidence="1">Nucleotide-sugar biosynthesis; GDP-alpha-D-mannose biosynthesis; GDP-alpha-D-mannose from alpha-D-mannose 1-phosphate (GTP route): step 1/1.</text>
</comment>
<dbReference type="PROSITE" id="PS51412">
    <property type="entry name" value="MACPF_2"/>
    <property type="match status" value="1"/>
</dbReference>
<comment type="similarity">
    <text evidence="2">Belongs to the transferase hexapeptide repeat family.</text>
</comment>